<dbReference type="Gene3D" id="1.10.150.130">
    <property type="match status" value="1"/>
</dbReference>
<dbReference type="InterPro" id="IPR013762">
    <property type="entry name" value="Integrase-like_cat_sf"/>
</dbReference>
<dbReference type="InterPro" id="IPR010998">
    <property type="entry name" value="Integrase_recombinase_N"/>
</dbReference>
<evidence type="ECO:0000256" key="3">
    <source>
        <dbReference type="ARBA" id="ARBA00023172"/>
    </source>
</evidence>
<dbReference type="PATRIC" id="fig|419005.5.peg.1868"/>
<evidence type="ECO:0000256" key="2">
    <source>
        <dbReference type="ARBA" id="ARBA00023125"/>
    </source>
</evidence>
<keyword evidence="3" id="KW-0233">DNA recombination</keyword>
<dbReference type="EMBL" id="LSDL01000125">
    <property type="protein sequence ID" value="KXB75127.1"/>
    <property type="molecule type" value="Genomic_DNA"/>
</dbReference>
<protein>
    <submittedName>
        <fullName evidence="5">Site-specific recombinase, phage integrase family</fullName>
    </submittedName>
</protein>
<dbReference type="Pfam" id="PF13102">
    <property type="entry name" value="Phage_int_SAM_5"/>
    <property type="match status" value="1"/>
</dbReference>
<sequence>MTMAKYPSIRLIFDRNNRSSKTKLGLIQLEVYHNGKRRWYSTNIKIYKDQWDDRYMVVNSPYQYEYNQIITSLLREAQAYIANCANNGEEFSYTSFAALFNPKVHNISFLDYMYKEILKDKAIRETTRKQHIAAYNTLSKYEHIVEFSDLTLANIKAFDDYLHTKGYKQTSVYGIHKRIKKYINNAVRADIIAANPYDKMKLDRGKFSGIKYLLKEEIDMLEHCSITDNYISKARDLFIFQCYTGLSYSDMAKFDWDKVEKHKDYYAIIDCRQKTDEQYFIVLLKPAIRVLQRYNYQLPIISNAKYNAYLKIVAKYAGLSKPITSHYARHSYAVMALSMGVKMEHISKMLGHTSIRTTEQTYAKVLPKDIIADFKNIDKQL</sequence>
<evidence type="ECO:0000256" key="1">
    <source>
        <dbReference type="ARBA" id="ARBA00008857"/>
    </source>
</evidence>
<keyword evidence="2" id="KW-0238">DNA-binding</keyword>
<dbReference type="Gene3D" id="1.10.443.10">
    <property type="entry name" value="Intergrase catalytic core"/>
    <property type="match status" value="1"/>
</dbReference>
<dbReference type="GO" id="GO:0006310">
    <property type="term" value="P:DNA recombination"/>
    <property type="evidence" value="ECO:0007669"/>
    <property type="project" value="UniProtKB-KW"/>
</dbReference>
<proteinExistence type="inferred from homology"/>
<dbReference type="InterPro" id="IPR011010">
    <property type="entry name" value="DNA_brk_join_enz"/>
</dbReference>
<dbReference type="Pfam" id="PF17293">
    <property type="entry name" value="Arm-DNA-bind_5"/>
    <property type="match status" value="1"/>
</dbReference>
<dbReference type="CDD" id="cd01185">
    <property type="entry name" value="INTN1_C_like"/>
    <property type="match status" value="1"/>
</dbReference>
<dbReference type="InterPro" id="IPR050090">
    <property type="entry name" value="Tyrosine_recombinase_XerCD"/>
</dbReference>
<feature type="domain" description="Tyr recombinase" evidence="4">
    <location>
        <begin position="208"/>
        <end position="375"/>
    </location>
</feature>
<dbReference type="GO" id="GO:0003677">
    <property type="term" value="F:DNA binding"/>
    <property type="evidence" value="ECO:0007669"/>
    <property type="project" value="UniProtKB-KW"/>
</dbReference>
<dbReference type="AlphaFoldDB" id="A0A134B5A2"/>
<comment type="caution">
    <text evidence="5">The sequence shown here is derived from an EMBL/GenBank/DDBJ whole genome shotgun (WGS) entry which is preliminary data.</text>
</comment>
<dbReference type="PANTHER" id="PTHR30349:SF64">
    <property type="entry name" value="PROPHAGE INTEGRASE INTD-RELATED"/>
    <property type="match status" value="1"/>
</dbReference>
<dbReference type="InterPro" id="IPR035386">
    <property type="entry name" value="Arm-DNA-bind_5"/>
</dbReference>
<gene>
    <name evidence="5" type="ORF">HMPREF1860_01870</name>
</gene>
<comment type="similarity">
    <text evidence="1">Belongs to the 'phage' integrase family.</text>
</comment>
<dbReference type="InterPro" id="IPR002104">
    <property type="entry name" value="Integrase_catalytic"/>
</dbReference>
<evidence type="ECO:0000313" key="6">
    <source>
        <dbReference type="Proteomes" id="UP000070531"/>
    </source>
</evidence>
<accession>A0A134B5A2</accession>
<name>A0A134B5A2_9BACT</name>
<evidence type="ECO:0000259" key="4">
    <source>
        <dbReference type="PROSITE" id="PS51898"/>
    </source>
</evidence>
<reference evidence="5 6" key="1">
    <citation type="submission" date="2016-01" db="EMBL/GenBank/DDBJ databases">
        <authorList>
            <person name="Oliw E.H."/>
        </authorList>
    </citation>
    <scope>NUCLEOTIDE SEQUENCE [LARGE SCALE GENOMIC DNA]</scope>
    <source>
        <strain evidence="5 6">DNF00307</strain>
    </source>
</reference>
<dbReference type="STRING" id="419005.HMPREF1860_01870"/>
<dbReference type="PROSITE" id="PS51898">
    <property type="entry name" value="TYR_RECOMBINASE"/>
    <property type="match status" value="1"/>
</dbReference>
<dbReference type="GO" id="GO:0015074">
    <property type="term" value="P:DNA integration"/>
    <property type="evidence" value="ECO:0007669"/>
    <property type="project" value="InterPro"/>
</dbReference>
<evidence type="ECO:0000313" key="5">
    <source>
        <dbReference type="EMBL" id="KXB75127.1"/>
    </source>
</evidence>
<dbReference type="Pfam" id="PF00589">
    <property type="entry name" value="Phage_integrase"/>
    <property type="match status" value="1"/>
</dbReference>
<dbReference type="PANTHER" id="PTHR30349">
    <property type="entry name" value="PHAGE INTEGRASE-RELATED"/>
    <property type="match status" value="1"/>
</dbReference>
<dbReference type="SUPFAM" id="SSF56349">
    <property type="entry name" value="DNA breaking-rejoining enzymes"/>
    <property type="match status" value="1"/>
</dbReference>
<dbReference type="InterPro" id="IPR025269">
    <property type="entry name" value="SAM-like_dom"/>
</dbReference>
<organism evidence="5">
    <name type="scientific">Prevotella amnii</name>
    <dbReference type="NCBI Taxonomy" id="419005"/>
    <lineage>
        <taxon>Bacteria</taxon>
        <taxon>Pseudomonadati</taxon>
        <taxon>Bacteroidota</taxon>
        <taxon>Bacteroidia</taxon>
        <taxon>Bacteroidales</taxon>
        <taxon>Prevotellaceae</taxon>
        <taxon>Prevotella</taxon>
    </lineage>
</organism>
<dbReference type="Proteomes" id="UP000070531">
    <property type="component" value="Unassembled WGS sequence"/>
</dbReference>